<dbReference type="HAMAP" id="MF_00639">
    <property type="entry name" value="MurD"/>
    <property type="match status" value="1"/>
</dbReference>
<evidence type="ECO:0000256" key="8">
    <source>
        <dbReference type="RuleBase" id="RU003664"/>
    </source>
</evidence>
<name>A0A7S9DYM2_9ALTE</name>
<dbReference type="EMBL" id="CP064795">
    <property type="protein sequence ID" value="QPG06285.1"/>
    <property type="molecule type" value="Genomic_DNA"/>
</dbReference>
<dbReference type="Gene3D" id="3.40.1190.10">
    <property type="entry name" value="Mur-like, catalytic domain"/>
    <property type="match status" value="1"/>
</dbReference>
<dbReference type="GO" id="GO:0008764">
    <property type="term" value="F:UDP-N-acetylmuramoylalanine-D-glutamate ligase activity"/>
    <property type="evidence" value="ECO:0007669"/>
    <property type="project" value="UniProtKB-UniRule"/>
</dbReference>
<evidence type="ECO:0000259" key="10">
    <source>
        <dbReference type="Pfam" id="PF08245"/>
    </source>
</evidence>
<dbReference type="GO" id="GO:0051301">
    <property type="term" value="P:cell division"/>
    <property type="evidence" value="ECO:0007669"/>
    <property type="project" value="UniProtKB-KW"/>
</dbReference>
<keyword evidence="7 8" id="KW-0573">Peptidoglycan synthesis</keyword>
<dbReference type="InterPro" id="IPR005762">
    <property type="entry name" value="MurD"/>
</dbReference>
<comment type="catalytic activity">
    <reaction evidence="7 8">
        <text>UDP-N-acetyl-alpha-D-muramoyl-L-alanine + D-glutamate + ATP = UDP-N-acetyl-alpha-D-muramoyl-L-alanyl-D-glutamate + ADP + phosphate + H(+)</text>
        <dbReference type="Rhea" id="RHEA:16429"/>
        <dbReference type="ChEBI" id="CHEBI:15378"/>
        <dbReference type="ChEBI" id="CHEBI:29986"/>
        <dbReference type="ChEBI" id="CHEBI:30616"/>
        <dbReference type="ChEBI" id="CHEBI:43474"/>
        <dbReference type="ChEBI" id="CHEBI:83898"/>
        <dbReference type="ChEBI" id="CHEBI:83900"/>
        <dbReference type="ChEBI" id="CHEBI:456216"/>
        <dbReference type="EC" id="6.3.2.9"/>
    </reaction>
</comment>
<evidence type="ECO:0000256" key="7">
    <source>
        <dbReference type="HAMAP-Rule" id="MF_00639"/>
    </source>
</evidence>
<comment type="similarity">
    <text evidence="7">Belongs to the MurCDEF family.</text>
</comment>
<dbReference type="Gene3D" id="3.40.50.720">
    <property type="entry name" value="NAD(P)-binding Rossmann-like Domain"/>
    <property type="match status" value="1"/>
</dbReference>
<dbReference type="Gene3D" id="3.90.190.20">
    <property type="entry name" value="Mur ligase, C-terminal domain"/>
    <property type="match status" value="1"/>
</dbReference>
<dbReference type="InterPro" id="IPR036615">
    <property type="entry name" value="Mur_ligase_C_dom_sf"/>
</dbReference>
<evidence type="ECO:0000256" key="6">
    <source>
        <dbReference type="ARBA" id="ARBA00022840"/>
    </source>
</evidence>
<dbReference type="SUPFAM" id="SSF53623">
    <property type="entry name" value="MurD-like peptide ligases, catalytic domain"/>
    <property type="match status" value="1"/>
</dbReference>
<dbReference type="SUPFAM" id="SSF51984">
    <property type="entry name" value="MurCD N-terminal domain"/>
    <property type="match status" value="1"/>
</dbReference>
<dbReference type="GO" id="GO:0009252">
    <property type="term" value="P:peptidoglycan biosynthetic process"/>
    <property type="evidence" value="ECO:0007669"/>
    <property type="project" value="UniProtKB-UniRule"/>
</dbReference>
<dbReference type="GO" id="GO:0071555">
    <property type="term" value="P:cell wall organization"/>
    <property type="evidence" value="ECO:0007669"/>
    <property type="project" value="UniProtKB-KW"/>
</dbReference>
<dbReference type="GO" id="GO:0005524">
    <property type="term" value="F:ATP binding"/>
    <property type="evidence" value="ECO:0007669"/>
    <property type="project" value="UniProtKB-UniRule"/>
</dbReference>
<dbReference type="RefSeq" id="WP_195811362.1">
    <property type="nucleotide sequence ID" value="NZ_CP064795.1"/>
</dbReference>
<evidence type="ECO:0000259" key="9">
    <source>
        <dbReference type="Pfam" id="PF02875"/>
    </source>
</evidence>
<dbReference type="Proteomes" id="UP000595095">
    <property type="component" value="Chromosome"/>
</dbReference>
<evidence type="ECO:0000256" key="1">
    <source>
        <dbReference type="ARBA" id="ARBA00004496"/>
    </source>
</evidence>
<dbReference type="Pfam" id="PF08245">
    <property type="entry name" value="Mur_ligase_M"/>
    <property type="match status" value="1"/>
</dbReference>
<reference evidence="11 12" key="1">
    <citation type="submission" date="2020-11" db="EMBL/GenBank/DDBJ databases">
        <title>Complete genome sequence for Salinimonas sp. strain G2-b.</title>
        <authorList>
            <person name="Park S.-J."/>
        </authorList>
    </citation>
    <scope>NUCLEOTIDE SEQUENCE [LARGE SCALE GENOMIC DNA]</scope>
    <source>
        <strain evidence="11 12">G2-b</strain>
    </source>
</reference>
<evidence type="ECO:0000256" key="4">
    <source>
        <dbReference type="ARBA" id="ARBA00022598"/>
    </source>
</evidence>
<dbReference type="EC" id="6.3.2.9" evidence="7 8"/>
<keyword evidence="3 7" id="KW-0963">Cytoplasm</keyword>
<dbReference type="InterPro" id="IPR036565">
    <property type="entry name" value="Mur-like_cat_sf"/>
</dbReference>
<dbReference type="PANTHER" id="PTHR43692:SF1">
    <property type="entry name" value="UDP-N-ACETYLMURAMOYLALANINE--D-GLUTAMATE LIGASE"/>
    <property type="match status" value="1"/>
</dbReference>
<feature type="domain" description="Mur ligase central" evidence="10">
    <location>
        <begin position="109"/>
        <end position="275"/>
    </location>
</feature>
<comment type="pathway">
    <text evidence="2 7 8">Cell wall biogenesis; peptidoglycan biosynthesis.</text>
</comment>
<comment type="subcellular location">
    <subcellularLocation>
        <location evidence="1 7 8">Cytoplasm</location>
    </subcellularLocation>
</comment>
<keyword evidence="4 7" id="KW-0436">Ligase</keyword>
<proteinExistence type="inferred from homology"/>
<comment type="function">
    <text evidence="7 8">Cell wall formation. Catalyzes the addition of glutamate to the nucleotide precursor UDP-N-acetylmuramoyl-L-alanine (UMA).</text>
</comment>
<keyword evidence="7 8" id="KW-0961">Cell wall biogenesis/degradation</keyword>
<dbReference type="GO" id="GO:0008360">
    <property type="term" value="P:regulation of cell shape"/>
    <property type="evidence" value="ECO:0007669"/>
    <property type="project" value="UniProtKB-KW"/>
</dbReference>
<accession>A0A7S9DYM2</accession>
<keyword evidence="5 7" id="KW-0547">Nucleotide-binding</keyword>
<protein>
    <recommendedName>
        <fullName evidence="7 8">UDP-N-acetylmuramoylalanine--D-glutamate ligase</fullName>
        <ecNumber evidence="7 8">6.3.2.9</ecNumber>
    </recommendedName>
    <alternativeName>
        <fullName evidence="7">D-glutamic acid-adding enzyme</fullName>
    </alternativeName>
    <alternativeName>
        <fullName evidence="7">UDP-N-acetylmuramoyl-L-alanyl-D-glutamate synthetase</fullName>
    </alternativeName>
</protein>
<dbReference type="InterPro" id="IPR004101">
    <property type="entry name" value="Mur_ligase_C"/>
</dbReference>
<evidence type="ECO:0000256" key="2">
    <source>
        <dbReference type="ARBA" id="ARBA00004752"/>
    </source>
</evidence>
<dbReference type="KEGG" id="smaa:IT774_03540"/>
<keyword evidence="12" id="KW-1185">Reference proteome</keyword>
<evidence type="ECO:0000256" key="5">
    <source>
        <dbReference type="ARBA" id="ARBA00022741"/>
    </source>
</evidence>
<dbReference type="PANTHER" id="PTHR43692">
    <property type="entry name" value="UDP-N-ACETYLMURAMOYLALANINE--D-GLUTAMATE LIGASE"/>
    <property type="match status" value="1"/>
</dbReference>
<keyword evidence="7 8" id="KW-0132">Cell division</keyword>
<keyword evidence="7 8" id="KW-0131">Cell cycle</keyword>
<feature type="binding site" evidence="7">
    <location>
        <begin position="111"/>
        <end position="117"/>
    </location>
    <ligand>
        <name>ATP</name>
        <dbReference type="ChEBI" id="CHEBI:30616"/>
    </ligand>
</feature>
<dbReference type="NCBIfam" id="TIGR01087">
    <property type="entry name" value="murD"/>
    <property type="match status" value="1"/>
</dbReference>
<dbReference type="UniPathway" id="UPA00219"/>
<keyword evidence="6 7" id="KW-0067">ATP-binding</keyword>
<dbReference type="GO" id="GO:0005737">
    <property type="term" value="C:cytoplasm"/>
    <property type="evidence" value="ECO:0007669"/>
    <property type="project" value="UniProtKB-SubCell"/>
</dbReference>
<evidence type="ECO:0000256" key="3">
    <source>
        <dbReference type="ARBA" id="ARBA00022490"/>
    </source>
</evidence>
<organism evidence="11 12">
    <name type="scientific">Salinimonas marina</name>
    <dbReference type="NCBI Taxonomy" id="2785918"/>
    <lineage>
        <taxon>Bacteria</taxon>
        <taxon>Pseudomonadati</taxon>
        <taxon>Pseudomonadota</taxon>
        <taxon>Gammaproteobacteria</taxon>
        <taxon>Alteromonadales</taxon>
        <taxon>Alteromonadaceae</taxon>
        <taxon>Alteromonas/Salinimonas group</taxon>
        <taxon>Salinimonas</taxon>
    </lineage>
</organism>
<dbReference type="AlphaFoldDB" id="A0A7S9DYM2"/>
<dbReference type="SUPFAM" id="SSF53244">
    <property type="entry name" value="MurD-like peptide ligases, peptide-binding domain"/>
    <property type="match status" value="1"/>
</dbReference>
<dbReference type="InterPro" id="IPR013221">
    <property type="entry name" value="Mur_ligase_cen"/>
</dbReference>
<sequence length="436" mass="46369">MSDQLNAKRIVVAGLGLSGQACLRFLTRQPVQLSVWDTRTDQALPEGLQIPLVLGEPPAGFWNDVDMVVVSPGLALNHPQLQIAAGQGVEIIGEIELFARFNQAPVLGITGSNGKTTVTLLTTHILNAFGINAVAAGNVGLPALDTLALAPEAVVLELSSFQLETTRSLALAGATILNISDDHLDRHKTLAAYSEAKQRIYSHAQTALCWRDQQLTYPLPIMVEVVEFGQQSATEDFGVSNNWITWQGQPVVDLAQVRLVGAHNILNIQAALGLAMLLGVTPEQAAPAVYQFEAVAHRCVPVSAKDGITWIDDSKATNAGATMAAIEGLGAGRTGKLILIAGGDAKGADLSCLKPYFEQYIDELVTLGRDGELLARLKPGAMHTRSMAEAVAQAHKLAAPGDTVLLSPACASLDMFNNYEHRAQVFVDAIEKGFSC</sequence>
<evidence type="ECO:0000313" key="12">
    <source>
        <dbReference type="Proteomes" id="UP000595095"/>
    </source>
</evidence>
<dbReference type="Pfam" id="PF21799">
    <property type="entry name" value="MurD-like_N"/>
    <property type="match status" value="1"/>
</dbReference>
<gene>
    <name evidence="7 11" type="primary">murD</name>
    <name evidence="11" type="ORF">IT774_03540</name>
</gene>
<keyword evidence="7 8" id="KW-0133">Cell shape</keyword>
<dbReference type="Pfam" id="PF02875">
    <property type="entry name" value="Mur_ligase_C"/>
    <property type="match status" value="1"/>
</dbReference>
<evidence type="ECO:0000313" key="11">
    <source>
        <dbReference type="EMBL" id="QPG06285.1"/>
    </source>
</evidence>
<feature type="domain" description="Mur ligase C-terminal" evidence="9">
    <location>
        <begin position="297"/>
        <end position="410"/>
    </location>
</feature>